<feature type="coiled-coil region" evidence="2">
    <location>
        <begin position="122"/>
        <end position="160"/>
    </location>
</feature>
<dbReference type="Pfam" id="PF00990">
    <property type="entry name" value="GGDEF"/>
    <property type="match status" value="1"/>
</dbReference>
<feature type="compositionally biased region" description="Polar residues" evidence="3">
    <location>
        <begin position="346"/>
        <end position="367"/>
    </location>
</feature>
<dbReference type="InterPro" id="IPR000160">
    <property type="entry name" value="GGDEF_dom"/>
</dbReference>
<feature type="domain" description="GGDEF" evidence="4">
    <location>
        <begin position="185"/>
        <end position="317"/>
    </location>
</feature>
<dbReference type="Proteomes" id="UP000011885">
    <property type="component" value="Unassembled WGS sequence"/>
</dbReference>
<dbReference type="SUPFAM" id="SSF55073">
    <property type="entry name" value="Nucleotide cyclase"/>
    <property type="match status" value="1"/>
</dbReference>
<evidence type="ECO:0000313" key="5">
    <source>
        <dbReference type="EMBL" id="EMI53156.1"/>
    </source>
</evidence>
<dbReference type="PANTHER" id="PTHR45138">
    <property type="entry name" value="REGULATORY COMPONENTS OF SENSORY TRANSDUCTION SYSTEM"/>
    <property type="match status" value="1"/>
</dbReference>
<dbReference type="FunFam" id="3.30.70.270:FF:000001">
    <property type="entry name" value="Diguanylate cyclase domain protein"/>
    <property type="match status" value="1"/>
</dbReference>
<accession>M5U5L4</accession>
<feature type="compositionally biased region" description="Basic and acidic residues" evidence="3">
    <location>
        <begin position="53"/>
        <end position="65"/>
    </location>
</feature>
<feature type="region of interest" description="Disordered" evidence="3">
    <location>
        <begin position="392"/>
        <end position="460"/>
    </location>
</feature>
<proteinExistence type="predicted"/>
<keyword evidence="6" id="KW-1185">Reference proteome</keyword>
<dbReference type="PATRIC" id="fig|1263870.3.peg.5738"/>
<evidence type="ECO:0000256" key="2">
    <source>
        <dbReference type="SAM" id="Coils"/>
    </source>
</evidence>
<comment type="caution">
    <text evidence="5">The sequence shown here is derived from an EMBL/GenBank/DDBJ whole genome shotgun (WGS) entry which is preliminary data.</text>
</comment>
<organism evidence="5 6">
    <name type="scientific">Rhodopirellula sallentina SM41</name>
    <dbReference type="NCBI Taxonomy" id="1263870"/>
    <lineage>
        <taxon>Bacteria</taxon>
        <taxon>Pseudomonadati</taxon>
        <taxon>Planctomycetota</taxon>
        <taxon>Planctomycetia</taxon>
        <taxon>Pirellulales</taxon>
        <taxon>Pirellulaceae</taxon>
        <taxon>Rhodopirellula</taxon>
    </lineage>
</organism>
<dbReference type="InterPro" id="IPR043128">
    <property type="entry name" value="Rev_trsase/Diguanyl_cyclase"/>
</dbReference>
<dbReference type="GO" id="GO:0005886">
    <property type="term" value="C:plasma membrane"/>
    <property type="evidence" value="ECO:0007669"/>
    <property type="project" value="TreeGrafter"/>
</dbReference>
<dbReference type="GO" id="GO:1902201">
    <property type="term" value="P:negative regulation of bacterial-type flagellum-dependent cell motility"/>
    <property type="evidence" value="ECO:0007669"/>
    <property type="project" value="TreeGrafter"/>
</dbReference>
<protein>
    <recommendedName>
        <fullName evidence="1">diguanylate cyclase</fullName>
        <ecNumber evidence="1">2.7.7.65</ecNumber>
    </recommendedName>
</protein>
<dbReference type="EMBL" id="ANOH01000371">
    <property type="protein sequence ID" value="EMI53156.1"/>
    <property type="molecule type" value="Genomic_DNA"/>
</dbReference>
<dbReference type="GO" id="GO:0043709">
    <property type="term" value="P:cell adhesion involved in single-species biofilm formation"/>
    <property type="evidence" value="ECO:0007669"/>
    <property type="project" value="TreeGrafter"/>
</dbReference>
<feature type="region of interest" description="Disordered" evidence="3">
    <location>
        <begin position="345"/>
        <end position="380"/>
    </location>
</feature>
<evidence type="ECO:0000313" key="6">
    <source>
        <dbReference type="Proteomes" id="UP000011885"/>
    </source>
</evidence>
<keyword evidence="2" id="KW-0175">Coiled coil</keyword>
<dbReference type="PANTHER" id="PTHR45138:SF24">
    <property type="entry name" value="DIGUANYLATE CYCLASE DGCC-RELATED"/>
    <property type="match status" value="1"/>
</dbReference>
<evidence type="ECO:0000256" key="3">
    <source>
        <dbReference type="SAM" id="MobiDB-lite"/>
    </source>
</evidence>
<dbReference type="InterPro" id="IPR029787">
    <property type="entry name" value="Nucleotide_cyclase"/>
</dbReference>
<dbReference type="NCBIfam" id="TIGR00254">
    <property type="entry name" value="GGDEF"/>
    <property type="match status" value="1"/>
</dbReference>
<dbReference type="EC" id="2.7.7.65" evidence="1"/>
<dbReference type="CDD" id="cd01949">
    <property type="entry name" value="GGDEF"/>
    <property type="match status" value="1"/>
</dbReference>
<dbReference type="GO" id="GO:0052621">
    <property type="term" value="F:diguanylate cyclase activity"/>
    <property type="evidence" value="ECO:0007669"/>
    <property type="project" value="UniProtKB-EC"/>
</dbReference>
<dbReference type="Gene3D" id="3.30.70.270">
    <property type="match status" value="1"/>
</dbReference>
<evidence type="ECO:0000259" key="4">
    <source>
        <dbReference type="PROSITE" id="PS50887"/>
    </source>
</evidence>
<name>M5U5L4_9BACT</name>
<dbReference type="InterPro" id="IPR050469">
    <property type="entry name" value="Diguanylate_Cyclase"/>
</dbReference>
<dbReference type="AlphaFoldDB" id="M5U5L4"/>
<feature type="compositionally biased region" description="Low complexity" evidence="3">
    <location>
        <begin position="392"/>
        <end position="409"/>
    </location>
</feature>
<feature type="region of interest" description="Disordered" evidence="3">
    <location>
        <begin position="29"/>
        <end position="73"/>
    </location>
</feature>
<sequence length="713" mass="75041">MILDIIIAGSCGGAGICCGWVMHALQRAGGPTADNQSHTTDIDSPRGAASESAKSEKGKNSKHPAEPSLSPAKVASVADRIRALASIVAANVDEHQTKVDQVNGVLSTSDLSGAPPEILDAVGQLLAANETMRAQLEDSQERLREQSKQLESAEQRAETDALTELANRGAFDKRLDRQYAKGPAGAGVLAILDIDFFKRFNDEHGHRIGDEVLRSVARMLEARLQPYGLVARFGGEEFCVMIDNIDYDEAIDLIEKTRVAVSNREIRFEGKRLKVTMSVGIGVLQPEQSSDDWLQRVDDALYRSKEVGRNCAHYLDDDKIVKVASVEKLNPHTLASMTDEIAKVGNESQPTVSTSAPQPQTTASTQAIVPGSPVATPPAVADQTNAANTNAIAADSQSPAPADSSASPPVTANESNVPSVSKLPSAADSPQTPIAAKPAASEPNAPKTPTGKPTDDPGEVATPVERTLVASDPLVAAIASDVQAVEESVASVVDKRDVEPEEDAETQQLKKLTSTLCTAVDTERPKGLTYLPDRDTMIDGILDALDEHTGSNRSNRLMAVTLSGQPGGSTMRSVLQLVRAAMRSQDRIGCLNHSTLLVSMPECEESEALLRAKQICSSAPSVGLTLASADKAATGERLSIGILGMTDVPANQAGKSRIGASSATASTINHAIAKTQAIAMLGGRLCGSGENAKPPILSRNCSMSQLAEIAASR</sequence>
<reference evidence="5 6" key="1">
    <citation type="journal article" date="2013" name="Mar. Genomics">
        <title>Expression of sulfatases in Rhodopirellula baltica and the diversity of sulfatases in the genus Rhodopirellula.</title>
        <authorList>
            <person name="Wegner C.E."/>
            <person name="Richter-Heitmann T."/>
            <person name="Klindworth A."/>
            <person name="Klockow C."/>
            <person name="Richter M."/>
            <person name="Achstetter T."/>
            <person name="Glockner F.O."/>
            <person name="Harder J."/>
        </authorList>
    </citation>
    <scope>NUCLEOTIDE SEQUENCE [LARGE SCALE GENOMIC DNA]</scope>
    <source>
        <strain evidence="5 6">SM41</strain>
    </source>
</reference>
<gene>
    <name evidence="5" type="ORF">RSSM_05411</name>
</gene>
<dbReference type="PROSITE" id="PS50887">
    <property type="entry name" value="GGDEF"/>
    <property type="match status" value="1"/>
</dbReference>
<feature type="compositionally biased region" description="Polar residues" evidence="3">
    <location>
        <begin position="410"/>
        <end position="419"/>
    </location>
</feature>
<dbReference type="SMART" id="SM00267">
    <property type="entry name" value="GGDEF"/>
    <property type="match status" value="1"/>
</dbReference>
<dbReference type="RefSeq" id="WP_008685994.1">
    <property type="nucleotide sequence ID" value="NZ_ANOH01000371.1"/>
</dbReference>
<evidence type="ECO:0000256" key="1">
    <source>
        <dbReference type="ARBA" id="ARBA00012528"/>
    </source>
</evidence>